<dbReference type="PROSITE" id="PS50113">
    <property type="entry name" value="PAC"/>
    <property type="match status" value="1"/>
</dbReference>
<proteinExistence type="predicted"/>
<evidence type="ECO:0000256" key="1">
    <source>
        <dbReference type="SAM" id="Coils"/>
    </source>
</evidence>
<feature type="domain" description="PAS" evidence="3">
    <location>
        <begin position="297"/>
        <end position="368"/>
    </location>
</feature>
<dbReference type="CDD" id="cd00130">
    <property type="entry name" value="PAS"/>
    <property type="match status" value="1"/>
</dbReference>
<dbReference type="AlphaFoldDB" id="A0A9X1JYJ6"/>
<dbReference type="InterPro" id="IPR001633">
    <property type="entry name" value="EAL_dom"/>
</dbReference>
<evidence type="ECO:0000256" key="2">
    <source>
        <dbReference type="SAM" id="SignalP"/>
    </source>
</evidence>
<dbReference type="NCBIfam" id="TIGR00229">
    <property type="entry name" value="sensory_box"/>
    <property type="match status" value="1"/>
</dbReference>
<dbReference type="InterPro" id="IPR001610">
    <property type="entry name" value="PAC"/>
</dbReference>
<feature type="domain" description="GGDEF" evidence="6">
    <location>
        <begin position="461"/>
        <end position="594"/>
    </location>
</feature>
<evidence type="ECO:0000313" key="8">
    <source>
        <dbReference type="Proteomes" id="UP001138661"/>
    </source>
</evidence>
<dbReference type="Proteomes" id="UP001138661">
    <property type="component" value="Unassembled WGS sequence"/>
</dbReference>
<dbReference type="Pfam" id="PF00990">
    <property type="entry name" value="GGDEF"/>
    <property type="match status" value="1"/>
</dbReference>
<dbReference type="InterPro" id="IPR000700">
    <property type="entry name" value="PAS-assoc_C"/>
</dbReference>
<reference evidence="7" key="1">
    <citation type="submission" date="2021-07" db="EMBL/GenBank/DDBJ databases">
        <title>Roseobacter insulae sp. nov., isolated from a tidal flat.</title>
        <authorList>
            <person name="Park S."/>
            <person name="Yoon J.-H."/>
        </authorList>
    </citation>
    <scope>NUCLEOTIDE SEQUENCE</scope>
    <source>
        <strain evidence="7">YSTF-M11</strain>
    </source>
</reference>
<dbReference type="CDD" id="cd01948">
    <property type="entry name" value="EAL"/>
    <property type="match status" value="1"/>
</dbReference>
<dbReference type="SMART" id="SM00091">
    <property type="entry name" value="PAS"/>
    <property type="match status" value="1"/>
</dbReference>
<feature type="coiled-coil region" evidence="1">
    <location>
        <begin position="281"/>
        <end position="311"/>
    </location>
</feature>
<dbReference type="CDD" id="cd01949">
    <property type="entry name" value="GGDEF"/>
    <property type="match status" value="1"/>
</dbReference>
<organism evidence="7 8">
    <name type="scientific">Roseobacter insulae</name>
    <dbReference type="NCBI Taxonomy" id="2859783"/>
    <lineage>
        <taxon>Bacteria</taxon>
        <taxon>Pseudomonadati</taxon>
        <taxon>Pseudomonadota</taxon>
        <taxon>Alphaproteobacteria</taxon>
        <taxon>Rhodobacterales</taxon>
        <taxon>Roseobacteraceae</taxon>
        <taxon>Roseobacter</taxon>
    </lineage>
</organism>
<protein>
    <submittedName>
        <fullName evidence="7">EAL domain-containing protein</fullName>
    </submittedName>
</protein>
<keyword evidence="2" id="KW-0732">Signal</keyword>
<evidence type="ECO:0000313" key="7">
    <source>
        <dbReference type="EMBL" id="MBW4708240.1"/>
    </source>
</evidence>
<evidence type="ECO:0000259" key="4">
    <source>
        <dbReference type="PROSITE" id="PS50113"/>
    </source>
</evidence>
<feature type="chain" id="PRO_5040952801" evidence="2">
    <location>
        <begin position="23"/>
        <end position="861"/>
    </location>
</feature>
<dbReference type="InterPro" id="IPR052155">
    <property type="entry name" value="Biofilm_reg_signaling"/>
</dbReference>
<name>A0A9X1JYJ6_9RHOB</name>
<dbReference type="NCBIfam" id="TIGR00254">
    <property type="entry name" value="GGDEF"/>
    <property type="match status" value="1"/>
</dbReference>
<dbReference type="InterPro" id="IPR000014">
    <property type="entry name" value="PAS"/>
</dbReference>
<evidence type="ECO:0000259" key="6">
    <source>
        <dbReference type="PROSITE" id="PS50887"/>
    </source>
</evidence>
<comment type="caution">
    <text evidence="7">The sequence shown here is derived from an EMBL/GenBank/DDBJ whole genome shotgun (WGS) entry which is preliminary data.</text>
</comment>
<dbReference type="PROSITE" id="PS50887">
    <property type="entry name" value="GGDEF"/>
    <property type="match status" value="1"/>
</dbReference>
<keyword evidence="8" id="KW-1185">Reference proteome</keyword>
<dbReference type="SMART" id="SM00086">
    <property type="entry name" value="PAC"/>
    <property type="match status" value="1"/>
</dbReference>
<dbReference type="FunFam" id="3.30.70.270:FF:000001">
    <property type="entry name" value="Diguanylate cyclase domain protein"/>
    <property type="match status" value="1"/>
</dbReference>
<feature type="domain" description="PAC" evidence="4">
    <location>
        <begin position="369"/>
        <end position="423"/>
    </location>
</feature>
<sequence>MRHAVSINKVFWLLLACSFALALTTAATAVWVTAKPFLMETHKRAVISRAKQEAARVYSILDPSASLTVFLASEPSLVSYVIGDVHHDDGFIDRLEGVVVPENVSEFFIFDFEGTPMSFHRVSSRTHSLETTSAVRDLAAEVLLTQQVTTRTVDRFRDAATRSQDILIAAPILNRGFVEGVLTSVLSVDLGQERTARGQIETLARIVNVNDAWSQHTAGESAITVPIGSTGLSLVLNSQSSLFQTIGQELVTKAILAVSAALLLPFGIFGWLGRQTILRPHAEVERSRNKLREQQKELSELAAIARKAEEAIVITDLDTRIVWHNPAFERISGHSADAIKGRLPADLLQGPDTDPQTRADIRAALAAREPISVELINYRSDEEEYWVRLSISTLFDDQGQAYGFMAISSDVSEQKHNEKNLIATTSAMEWQALHDELTGLPNRRCFNGTFDKLCAEYDASSPLAIIRIDLDHFKNVNDTMGHEAGDKVLCQVSQVLRDEISQDDIPVRIGGDEFIVLLGKNGTLKNAQKLAQNMLRRVSEPIEYEGKSLRVGASFGIASSECNLVATEELVRAADAALYIAKERGRNQVITYGAEEHKKVVAVRDTAELIRLGLERGEFVPFYQPQIDAKTHDVVGVEVLARWVQPDKAVIPPSGFLEVAEQLSMLTLLDRMVMKKALDNVAELERAGTPLPKVSFNVTAGRLSDPDLLVAIDERDFTKTKVSFEILESVFLDDQPEYLDFTLDLLREKGLLIEIDDFGSGHASMISLMRVRPDVLKIDQRLVYGAPQTQVCQNMVRSIIGIAESLQISVTAEGVETYMHADMMQSMGCATLQGFHFAEPMSFEDLKHYIAGTHRAQRQEV</sequence>
<feature type="signal peptide" evidence="2">
    <location>
        <begin position="1"/>
        <end position="22"/>
    </location>
</feature>
<dbReference type="GO" id="GO:0003824">
    <property type="term" value="F:catalytic activity"/>
    <property type="evidence" value="ECO:0007669"/>
    <property type="project" value="UniProtKB-ARBA"/>
</dbReference>
<evidence type="ECO:0000259" key="5">
    <source>
        <dbReference type="PROSITE" id="PS50883"/>
    </source>
</evidence>
<accession>A0A9X1JYJ6</accession>
<dbReference type="InterPro" id="IPR000160">
    <property type="entry name" value="GGDEF_dom"/>
</dbReference>
<dbReference type="PANTHER" id="PTHR44757">
    <property type="entry name" value="DIGUANYLATE CYCLASE DGCP"/>
    <property type="match status" value="1"/>
</dbReference>
<evidence type="ECO:0000259" key="3">
    <source>
        <dbReference type="PROSITE" id="PS50112"/>
    </source>
</evidence>
<feature type="domain" description="EAL" evidence="5">
    <location>
        <begin position="603"/>
        <end position="854"/>
    </location>
</feature>
<dbReference type="SMART" id="SM00267">
    <property type="entry name" value="GGDEF"/>
    <property type="match status" value="1"/>
</dbReference>
<dbReference type="PANTHER" id="PTHR44757:SF2">
    <property type="entry name" value="BIOFILM ARCHITECTURE MAINTENANCE PROTEIN MBAA"/>
    <property type="match status" value="1"/>
</dbReference>
<dbReference type="EMBL" id="JAHXDN010000002">
    <property type="protein sequence ID" value="MBW4708240.1"/>
    <property type="molecule type" value="Genomic_DNA"/>
</dbReference>
<dbReference type="Pfam" id="PF00563">
    <property type="entry name" value="EAL"/>
    <property type="match status" value="1"/>
</dbReference>
<dbReference type="SMART" id="SM00052">
    <property type="entry name" value="EAL"/>
    <property type="match status" value="1"/>
</dbReference>
<dbReference type="Pfam" id="PF13426">
    <property type="entry name" value="PAS_9"/>
    <property type="match status" value="1"/>
</dbReference>
<gene>
    <name evidence="7" type="ORF">KX928_10635</name>
</gene>
<dbReference type="RefSeq" id="WP_219501781.1">
    <property type="nucleotide sequence ID" value="NZ_JAHXDN010000002.1"/>
</dbReference>
<keyword evidence="1" id="KW-0175">Coiled coil</keyword>
<dbReference type="PROSITE" id="PS50112">
    <property type="entry name" value="PAS"/>
    <property type="match status" value="1"/>
</dbReference>
<dbReference type="PROSITE" id="PS50883">
    <property type="entry name" value="EAL"/>
    <property type="match status" value="1"/>
</dbReference>